<organism evidence="1 2">
    <name type="scientific">Paenibacillus mucilaginosus K02</name>
    <dbReference type="NCBI Taxonomy" id="997761"/>
    <lineage>
        <taxon>Bacteria</taxon>
        <taxon>Bacillati</taxon>
        <taxon>Bacillota</taxon>
        <taxon>Bacilli</taxon>
        <taxon>Bacillales</taxon>
        <taxon>Paenibacillaceae</taxon>
        <taxon>Paenibacillus</taxon>
    </lineage>
</organism>
<gene>
    <name evidence="1" type="ORF">B2K_38760</name>
</gene>
<proteinExistence type="predicted"/>
<name>R9UP59_9BACL</name>
<dbReference type="EMBL" id="CP003422">
    <property type="protein sequence ID" value="AGN70602.1"/>
    <property type="molecule type" value="Genomic_DNA"/>
</dbReference>
<reference evidence="1 2" key="1">
    <citation type="submission" date="2013-06" db="EMBL/GenBank/DDBJ databases">
        <title>Complete genome sequence of Paenibacillus mucilaginosus K02.</title>
        <authorList>
            <person name="Xiao B."/>
            <person name="Sun L."/>
            <person name="Xiao L."/>
            <person name="Lian B."/>
        </authorList>
    </citation>
    <scope>NUCLEOTIDE SEQUENCE [LARGE SCALE GENOMIC DNA]</scope>
    <source>
        <strain evidence="1 2">K02</strain>
    </source>
</reference>
<dbReference type="AlphaFoldDB" id="R9UP59"/>
<dbReference type="KEGG" id="pmw:B2K_38760"/>
<sequence length="31" mass="3559">MFQMIIILRNTIQMKNGSLLKLSSTKMDMAT</sequence>
<evidence type="ECO:0000313" key="2">
    <source>
        <dbReference type="Proteomes" id="UP000007392"/>
    </source>
</evidence>
<dbReference type="HOGENOM" id="CLU_3397680_0_0_9"/>
<evidence type="ECO:0000313" key="1">
    <source>
        <dbReference type="EMBL" id="AGN70602.1"/>
    </source>
</evidence>
<accession>R9UP59</accession>
<dbReference type="Proteomes" id="UP000007392">
    <property type="component" value="Chromosome"/>
</dbReference>
<protein>
    <submittedName>
        <fullName evidence="1">Uncharacterized protein</fullName>
    </submittedName>
</protein>